<feature type="transmembrane region" description="Helical" evidence="1">
    <location>
        <begin position="53"/>
        <end position="71"/>
    </location>
</feature>
<accession>A0A481YYY0</accession>
<evidence type="ECO:0000256" key="1">
    <source>
        <dbReference type="SAM" id="Phobius"/>
    </source>
</evidence>
<feature type="transmembrane region" description="Helical" evidence="1">
    <location>
        <begin position="77"/>
        <end position="95"/>
    </location>
</feature>
<organism evidence="2">
    <name type="scientific">Mimivirus LCMiAC01</name>
    <dbReference type="NCBI Taxonomy" id="2506608"/>
    <lineage>
        <taxon>Viruses</taxon>
        <taxon>Varidnaviria</taxon>
        <taxon>Bamfordvirae</taxon>
        <taxon>Nucleocytoviricota</taxon>
        <taxon>Megaviricetes</taxon>
        <taxon>Imitervirales</taxon>
        <taxon>Mimiviridae</taxon>
        <taxon>Klosneuvirinae</taxon>
    </lineage>
</organism>
<gene>
    <name evidence="2" type="ORF">LCMiAC01_00620</name>
</gene>
<keyword evidence="1" id="KW-0812">Transmembrane</keyword>
<reference evidence="2" key="1">
    <citation type="journal article" date="2019" name="MBio">
        <title>Virus Genomes from Deep Sea Sediments Expand the Ocean Megavirome and Support Independent Origins of Viral Gigantism.</title>
        <authorList>
            <person name="Backstrom D."/>
            <person name="Yutin N."/>
            <person name="Jorgensen S.L."/>
            <person name="Dharamshi J."/>
            <person name="Homa F."/>
            <person name="Zaremba-Niedwiedzka K."/>
            <person name="Spang A."/>
            <person name="Wolf Y.I."/>
            <person name="Koonin E.V."/>
            <person name="Ettema T.J."/>
        </authorList>
    </citation>
    <scope>NUCLEOTIDE SEQUENCE</scope>
</reference>
<keyword evidence="1" id="KW-1133">Transmembrane helix</keyword>
<name>A0A481YYY0_9VIRU</name>
<evidence type="ECO:0000313" key="2">
    <source>
        <dbReference type="EMBL" id="QBK88398.1"/>
    </source>
</evidence>
<dbReference type="EMBL" id="MK500388">
    <property type="protein sequence ID" value="QBK88398.1"/>
    <property type="molecule type" value="Genomic_DNA"/>
</dbReference>
<sequence length="139" mass="15947">MTTQLSSNPLFAFLIGVLSFFPSIMPSIYYLIKRPSLDLYRKATLENKIYQMPIAYGILHIILFFLINKFMPEGYQNYLVLGVIIGLIYPTLGTVTKHARDVYGREDTPKNILSLYVSALILYVFVYGVIFNYIAKNIC</sequence>
<feature type="transmembrane region" description="Helical" evidence="1">
    <location>
        <begin position="115"/>
        <end position="135"/>
    </location>
</feature>
<keyword evidence="1" id="KW-0472">Membrane</keyword>
<feature type="transmembrane region" description="Helical" evidence="1">
    <location>
        <begin position="12"/>
        <end position="32"/>
    </location>
</feature>
<protein>
    <submittedName>
        <fullName evidence="2">Uncharacterized protein</fullName>
    </submittedName>
</protein>
<proteinExistence type="predicted"/>